<keyword evidence="6" id="KW-1185">Reference proteome</keyword>
<dbReference type="InterPro" id="IPR023214">
    <property type="entry name" value="HAD_sf"/>
</dbReference>
<dbReference type="InterPro" id="IPR010708">
    <property type="entry name" value="5'(3')-deoxyribonucleotidase"/>
</dbReference>
<dbReference type="EMBL" id="JACEOL010000009">
    <property type="protein sequence ID" value="MBA4601339.1"/>
    <property type="molecule type" value="Genomic_DNA"/>
</dbReference>
<dbReference type="Proteomes" id="UP000538292">
    <property type="component" value="Unassembled WGS sequence"/>
</dbReference>
<protein>
    <recommendedName>
        <fullName evidence="3">Nucleotidase</fullName>
        <ecNumber evidence="3">3.1.3.-</ecNumber>
    </recommendedName>
</protein>
<gene>
    <name evidence="5" type="ORF">H2C83_03175</name>
</gene>
<dbReference type="PANTHER" id="PTHR35134:SF2">
    <property type="entry name" value="NUCLEOTIDASE YQFW-RELATED"/>
    <property type="match status" value="1"/>
</dbReference>
<evidence type="ECO:0000256" key="2">
    <source>
        <dbReference type="ARBA" id="ARBA00022801"/>
    </source>
</evidence>
<dbReference type="PANTHER" id="PTHR35134">
    <property type="entry name" value="NUCLEOTIDASE YQFW-RELATED"/>
    <property type="match status" value="1"/>
</dbReference>
<evidence type="ECO:0000256" key="4">
    <source>
        <dbReference type="PIRSR" id="PIRSR610708-1"/>
    </source>
</evidence>
<dbReference type="PIRSF" id="PIRSF021362">
    <property type="entry name" value="UCP021362_HAD"/>
    <property type="match status" value="1"/>
</dbReference>
<dbReference type="SUPFAM" id="SSF56784">
    <property type="entry name" value="HAD-like"/>
    <property type="match status" value="1"/>
</dbReference>
<dbReference type="RefSeq" id="WP_181737702.1">
    <property type="nucleotide sequence ID" value="NZ_JACEOL010000009.1"/>
</dbReference>
<evidence type="ECO:0000313" key="5">
    <source>
        <dbReference type="EMBL" id="MBA4601339.1"/>
    </source>
</evidence>
<keyword evidence="2 3" id="KW-0378">Hydrolase</keyword>
<sequence length="197" mass="22935">MVIGVDIDNTIKDTQRAAVKVYNRKLNRTVKVEDVREFYLDQAYGLTPQEGRKLWRSLEEEIYRIGVPLQNAARVLNELADEGHRIYFITARPGTKNIEAITRKWLKKYGFPYTGDNLVMNAQDKAKVAKILGVELFFEDAPNHLENLVKNKVPVVIVDAVYNRLFPVPLKRITDWEQVHDLVQEMENQKKQRSRKV</sequence>
<dbReference type="Pfam" id="PF06941">
    <property type="entry name" value="NT5C"/>
    <property type="match status" value="1"/>
</dbReference>
<evidence type="ECO:0000256" key="1">
    <source>
        <dbReference type="ARBA" id="ARBA00009589"/>
    </source>
</evidence>
<dbReference type="InterPro" id="IPR036412">
    <property type="entry name" value="HAD-like_sf"/>
</dbReference>
<reference evidence="5 6" key="1">
    <citation type="submission" date="2020-07" db="EMBL/GenBank/DDBJ databases">
        <title>Thermoactinomyces phylogeny.</title>
        <authorList>
            <person name="Dunlap C."/>
        </authorList>
    </citation>
    <scope>NUCLEOTIDE SEQUENCE [LARGE SCALE GENOMIC DNA]</scope>
    <source>
        <strain evidence="5 6">AMNI-1</strain>
    </source>
</reference>
<evidence type="ECO:0000313" key="6">
    <source>
        <dbReference type="Proteomes" id="UP000538292"/>
    </source>
</evidence>
<comment type="similarity">
    <text evidence="1 3">Belongs to the 5'(3')-deoxyribonucleotidase family.</text>
</comment>
<comment type="caution">
    <text evidence="5">The sequence shown here is derived from an EMBL/GenBank/DDBJ whole genome shotgun (WGS) entry which is preliminary data.</text>
</comment>
<accession>A0A7W2APV0</accession>
<dbReference type="GO" id="GO:0008253">
    <property type="term" value="F:5'-nucleotidase activity"/>
    <property type="evidence" value="ECO:0007669"/>
    <property type="project" value="InterPro"/>
</dbReference>
<name>A0A7W2APV0_9BACL</name>
<dbReference type="EC" id="3.1.3.-" evidence="3"/>
<proteinExistence type="inferred from homology"/>
<feature type="active site" description="Proton donor" evidence="4">
    <location>
        <position position="8"/>
    </location>
</feature>
<dbReference type="GO" id="GO:0009264">
    <property type="term" value="P:deoxyribonucleotide catabolic process"/>
    <property type="evidence" value="ECO:0007669"/>
    <property type="project" value="InterPro"/>
</dbReference>
<dbReference type="Gene3D" id="3.40.50.1000">
    <property type="entry name" value="HAD superfamily/HAD-like"/>
    <property type="match status" value="1"/>
</dbReference>
<feature type="active site" description="Nucleophile" evidence="4">
    <location>
        <position position="6"/>
    </location>
</feature>
<dbReference type="AlphaFoldDB" id="A0A7W2APV0"/>
<dbReference type="InterPro" id="IPR052419">
    <property type="entry name" value="5_3-deoxyribonucleotidase-like"/>
</dbReference>
<evidence type="ECO:0000256" key="3">
    <source>
        <dbReference type="PIRNR" id="PIRNR021362"/>
    </source>
</evidence>
<organism evidence="5 6">
    <name type="scientific">Thermoactinomyces mirandus</name>
    <dbReference type="NCBI Taxonomy" id="2756294"/>
    <lineage>
        <taxon>Bacteria</taxon>
        <taxon>Bacillati</taxon>
        <taxon>Bacillota</taxon>
        <taxon>Bacilli</taxon>
        <taxon>Bacillales</taxon>
        <taxon>Thermoactinomycetaceae</taxon>
        <taxon>Thermoactinomyces</taxon>
    </lineage>
</organism>
<dbReference type="InterPro" id="IPR009206">
    <property type="entry name" value="Nucleotidase_putative"/>
</dbReference>